<comment type="caution">
    <text evidence="3">The sequence shown here is derived from an EMBL/GenBank/DDBJ whole genome shotgun (WGS) entry which is preliminary data.</text>
</comment>
<name>A0ABX0JQ29_9PROT</name>
<dbReference type="EMBL" id="WOTB01000010">
    <property type="protein sequence ID" value="NHN84883.1"/>
    <property type="molecule type" value="Genomic_DNA"/>
</dbReference>
<dbReference type="SUPFAM" id="SSF53639">
    <property type="entry name" value="AraD/HMP-PK domain-like"/>
    <property type="match status" value="1"/>
</dbReference>
<dbReference type="Gene3D" id="3.40.225.10">
    <property type="entry name" value="Class II aldolase/adducin N-terminal domain"/>
    <property type="match status" value="1"/>
</dbReference>
<keyword evidence="4" id="KW-1185">Reference proteome</keyword>
<comment type="similarity">
    <text evidence="1">Belongs to the aldolase class II family.</text>
</comment>
<dbReference type="Pfam" id="PF00596">
    <property type="entry name" value="Aldolase_II"/>
    <property type="match status" value="1"/>
</dbReference>
<organism evidence="3 4">
    <name type="scientific">Acetobacter musti</name>
    <dbReference type="NCBI Taxonomy" id="864732"/>
    <lineage>
        <taxon>Bacteria</taxon>
        <taxon>Pseudomonadati</taxon>
        <taxon>Pseudomonadota</taxon>
        <taxon>Alphaproteobacteria</taxon>
        <taxon>Acetobacterales</taxon>
        <taxon>Acetobacteraceae</taxon>
        <taxon>Acetobacter</taxon>
    </lineage>
</organism>
<dbReference type="PANTHER" id="PTHR10672:SF3">
    <property type="entry name" value="PROTEIN HU-LI TAI SHAO"/>
    <property type="match status" value="1"/>
</dbReference>
<dbReference type="SMART" id="SM01007">
    <property type="entry name" value="Aldolase_II"/>
    <property type="match status" value="1"/>
</dbReference>
<gene>
    <name evidence="3" type="ORF">GOB93_09545</name>
</gene>
<evidence type="ECO:0000259" key="2">
    <source>
        <dbReference type="SMART" id="SM01007"/>
    </source>
</evidence>
<evidence type="ECO:0000313" key="4">
    <source>
        <dbReference type="Proteomes" id="UP000635278"/>
    </source>
</evidence>
<dbReference type="RefSeq" id="WP_173583269.1">
    <property type="nucleotide sequence ID" value="NZ_WOTB01000010.1"/>
</dbReference>
<proteinExistence type="inferred from homology"/>
<sequence length="250" mass="27789">MTHTSYSAEEWTARCELAALYRLIAFYRMTDLVDTHVSLRIPGDDQHFLINRYGVAFDRMRASDLVRVDKSGVVQDMTFTDLAINAAGFVIHSAVHQARDDMACVIHTHTSAGVAVSAQKQGLLPISQHALKYYGKLSYHTYEGIALSPEERERLVADLGPNRAMILRNHGLLAGGPGVKHAFHEIYMLERACQIQVQALSGGCELSIPSDEICRRTAQQFVRDDSEHIISIAWDAALSLIDDQKASYTS</sequence>
<dbReference type="PANTHER" id="PTHR10672">
    <property type="entry name" value="ADDUCIN"/>
    <property type="match status" value="1"/>
</dbReference>
<dbReference type="Proteomes" id="UP000635278">
    <property type="component" value="Unassembled WGS sequence"/>
</dbReference>
<evidence type="ECO:0000313" key="3">
    <source>
        <dbReference type="EMBL" id="NHN84883.1"/>
    </source>
</evidence>
<protein>
    <submittedName>
        <fullName evidence="3">Class II aldolase/adducin family protein</fullName>
    </submittedName>
</protein>
<evidence type="ECO:0000256" key="1">
    <source>
        <dbReference type="ARBA" id="ARBA00037961"/>
    </source>
</evidence>
<dbReference type="NCBIfam" id="NF005451">
    <property type="entry name" value="PRK07044.1"/>
    <property type="match status" value="1"/>
</dbReference>
<dbReference type="InterPro" id="IPR001303">
    <property type="entry name" value="Aldolase_II/adducin_N"/>
</dbReference>
<dbReference type="InterPro" id="IPR051017">
    <property type="entry name" value="Aldolase-II_Adducin_sf"/>
</dbReference>
<feature type="domain" description="Class II aldolase/adducin N-terminal" evidence="2">
    <location>
        <begin position="15"/>
        <end position="197"/>
    </location>
</feature>
<accession>A0ABX0JQ29</accession>
<dbReference type="InterPro" id="IPR036409">
    <property type="entry name" value="Aldolase_II/adducin_N_sf"/>
</dbReference>
<reference evidence="3 4" key="1">
    <citation type="journal article" date="2020" name="Int. J. Syst. Evol. Microbiol.">
        <title>Novel acetic acid bacteria from cider fermentations: Acetobacter conturbans sp. nov. and Acetobacter fallax sp. nov.</title>
        <authorList>
            <person name="Sombolestani A.S."/>
            <person name="Cleenwerck I."/>
            <person name="Cnockaert M."/>
            <person name="Borremans W."/>
            <person name="Wieme A.D."/>
            <person name="De Vuyst L."/>
            <person name="Vandamme P."/>
        </authorList>
    </citation>
    <scope>NUCLEOTIDE SEQUENCE [LARGE SCALE GENOMIC DNA]</scope>
    <source>
        <strain evidence="3 4">LMG 30640</strain>
    </source>
</reference>